<organism evidence="6 7">
    <name type="scientific">Artemisia annua</name>
    <name type="common">Sweet wormwood</name>
    <dbReference type="NCBI Taxonomy" id="35608"/>
    <lineage>
        <taxon>Eukaryota</taxon>
        <taxon>Viridiplantae</taxon>
        <taxon>Streptophyta</taxon>
        <taxon>Embryophyta</taxon>
        <taxon>Tracheophyta</taxon>
        <taxon>Spermatophyta</taxon>
        <taxon>Magnoliopsida</taxon>
        <taxon>eudicotyledons</taxon>
        <taxon>Gunneridae</taxon>
        <taxon>Pentapetalae</taxon>
        <taxon>asterids</taxon>
        <taxon>campanulids</taxon>
        <taxon>Asterales</taxon>
        <taxon>Asteraceae</taxon>
        <taxon>Asteroideae</taxon>
        <taxon>Anthemideae</taxon>
        <taxon>Artemisiinae</taxon>
        <taxon>Artemisia</taxon>
    </lineage>
</organism>
<dbReference type="STRING" id="35608.A0A2U1LEE9"/>
<evidence type="ECO:0000313" key="6">
    <source>
        <dbReference type="EMBL" id="PWA47390.1"/>
    </source>
</evidence>
<dbReference type="InterPro" id="IPR045232">
    <property type="entry name" value="FAM234"/>
</dbReference>
<accession>A0A2U1LEE9</accession>
<reference evidence="6 7" key="1">
    <citation type="journal article" date="2018" name="Mol. Plant">
        <title>The genome of Artemisia annua provides insight into the evolution of Asteraceae family and artemisinin biosynthesis.</title>
        <authorList>
            <person name="Shen Q."/>
            <person name="Zhang L."/>
            <person name="Liao Z."/>
            <person name="Wang S."/>
            <person name="Yan T."/>
            <person name="Shi P."/>
            <person name="Liu M."/>
            <person name="Fu X."/>
            <person name="Pan Q."/>
            <person name="Wang Y."/>
            <person name="Lv Z."/>
            <person name="Lu X."/>
            <person name="Zhang F."/>
            <person name="Jiang W."/>
            <person name="Ma Y."/>
            <person name="Chen M."/>
            <person name="Hao X."/>
            <person name="Li L."/>
            <person name="Tang Y."/>
            <person name="Lv G."/>
            <person name="Zhou Y."/>
            <person name="Sun X."/>
            <person name="Brodelius P.E."/>
            <person name="Rose J.K.C."/>
            <person name="Tang K."/>
        </authorList>
    </citation>
    <scope>NUCLEOTIDE SEQUENCE [LARGE SCALE GENOMIC DNA]</scope>
    <source>
        <strain evidence="7">cv. Huhao1</strain>
        <tissue evidence="6">Leaf</tissue>
    </source>
</reference>
<feature type="transmembrane region" description="Helical" evidence="5">
    <location>
        <begin position="207"/>
        <end position="225"/>
    </location>
</feature>
<dbReference type="InterPro" id="IPR028994">
    <property type="entry name" value="Integrin_alpha_N"/>
</dbReference>
<protein>
    <submittedName>
        <fullName evidence="6">Defective in exine formation protein (DEX1)</fullName>
    </submittedName>
</protein>
<keyword evidence="7" id="KW-1185">Reference proteome</keyword>
<evidence type="ECO:0000256" key="4">
    <source>
        <dbReference type="ARBA" id="ARBA00023136"/>
    </source>
</evidence>
<keyword evidence="2 5" id="KW-0812">Transmembrane</keyword>
<gene>
    <name evidence="6" type="ORF">CTI12_AA498990</name>
</gene>
<dbReference type="EMBL" id="PKPP01009832">
    <property type="protein sequence ID" value="PWA47390.1"/>
    <property type="molecule type" value="Genomic_DNA"/>
</dbReference>
<name>A0A2U1LEE9_ARTAN</name>
<dbReference type="OrthoDB" id="200924at2759"/>
<sequence length="414" mass="46902">MLLYAEDVDGLLPVHRALINSHRETFLYLLDVTKDNQFPCAFTGNMGVTLLSNVIFAGYFDTALDLCTRYPELAIARKADAFESGCRLNFIDRSIYKYVPLKWENLDSNRKHGKMNFYNSASNGAYEVVQEIADAFPQAIWLKMVFAPQILDSVQNTNSDVVVLSFDTSQVEYAVATIAKGLRWDCNVEATEDGNDKEKILFCKKKLWVLFLLLLVLFSISLNFINGDEQDKSNNKFRDREATDDNLGYPNFDEDELLNKQCPQNLELRWQTEVSSSIYATPLIADINSDGKLDIVVPSFVHYLEVLEGSDGDKMPGWPAFHQSTVHASPLLYDIDKDGVREIALATYNGEVLFFRASGYMMSDKLEVPRLKAKRDWYVGLLPDPVDHSHPDVHDEQLIKEAAMHSIPSTLSIL</sequence>
<evidence type="ECO:0000313" key="7">
    <source>
        <dbReference type="Proteomes" id="UP000245207"/>
    </source>
</evidence>
<dbReference type="SUPFAM" id="SSF69318">
    <property type="entry name" value="Integrin alpha N-terminal domain"/>
    <property type="match status" value="1"/>
</dbReference>
<keyword evidence="4 5" id="KW-0472">Membrane</keyword>
<dbReference type="GO" id="GO:0016020">
    <property type="term" value="C:membrane"/>
    <property type="evidence" value="ECO:0007669"/>
    <property type="project" value="UniProtKB-SubCell"/>
</dbReference>
<evidence type="ECO:0000256" key="5">
    <source>
        <dbReference type="SAM" id="Phobius"/>
    </source>
</evidence>
<proteinExistence type="predicted"/>
<dbReference type="PANTHER" id="PTHR21419">
    <property type="match status" value="1"/>
</dbReference>
<keyword evidence="3 5" id="KW-1133">Transmembrane helix</keyword>
<evidence type="ECO:0000256" key="3">
    <source>
        <dbReference type="ARBA" id="ARBA00022989"/>
    </source>
</evidence>
<evidence type="ECO:0000256" key="2">
    <source>
        <dbReference type="ARBA" id="ARBA00022692"/>
    </source>
</evidence>
<dbReference type="Proteomes" id="UP000245207">
    <property type="component" value="Unassembled WGS sequence"/>
</dbReference>
<dbReference type="PANTHER" id="PTHR21419:SF23">
    <property type="entry name" value="PROTEIN DEFECTIVE IN EXINE FORMATION 1"/>
    <property type="match status" value="1"/>
</dbReference>
<dbReference type="AlphaFoldDB" id="A0A2U1LEE9"/>
<comment type="caution">
    <text evidence="6">The sequence shown here is derived from an EMBL/GenBank/DDBJ whole genome shotgun (WGS) entry which is preliminary data.</text>
</comment>
<evidence type="ECO:0000256" key="1">
    <source>
        <dbReference type="ARBA" id="ARBA00004167"/>
    </source>
</evidence>
<comment type="subcellular location">
    <subcellularLocation>
        <location evidence="1">Membrane</location>
        <topology evidence="1">Single-pass membrane protein</topology>
    </subcellularLocation>
</comment>